<dbReference type="Pfam" id="PF01207">
    <property type="entry name" value="Dus"/>
    <property type="match status" value="1"/>
</dbReference>
<dbReference type="InterPro" id="IPR001269">
    <property type="entry name" value="DUS_fam"/>
</dbReference>
<reference evidence="15 16" key="1">
    <citation type="journal article" date="2011" name="Stand. Genomic Sci.">
        <title>Complete genome sequence of 'Thioalkalivibrio sulfidophilus' HL-EbGr7.</title>
        <authorList>
            <person name="Muyzer G."/>
            <person name="Sorokin D.Y."/>
            <person name="Mavromatis K."/>
            <person name="Lapidus A."/>
            <person name="Clum A."/>
            <person name="Ivanova N."/>
            <person name="Pati A."/>
            <person name="d'Haeseleer P."/>
            <person name="Woyke T."/>
            <person name="Kyrpides N.C."/>
        </authorList>
    </citation>
    <scope>NUCLEOTIDE SEQUENCE [LARGE SCALE GENOMIC DNA]</scope>
    <source>
        <strain evidence="15 16">HL-EbGR7</strain>
    </source>
</reference>
<feature type="binding site" evidence="10 13">
    <location>
        <begin position="25"/>
        <end position="27"/>
    </location>
    <ligand>
        <name>FMN</name>
        <dbReference type="ChEBI" id="CHEBI:58210"/>
    </ligand>
</feature>
<dbReference type="OrthoDB" id="9783413at2"/>
<feature type="binding site" evidence="10 13">
    <location>
        <begin position="219"/>
        <end position="221"/>
    </location>
    <ligand>
        <name>FMN</name>
        <dbReference type="ChEBI" id="CHEBI:58210"/>
    </ligand>
</feature>
<evidence type="ECO:0000256" key="12">
    <source>
        <dbReference type="PIRSR" id="PIRSR006621-1"/>
    </source>
</evidence>
<keyword evidence="7 10" id="KW-0694">RNA-binding</keyword>
<dbReference type="EC" id="1.3.1.91" evidence="10"/>
<feature type="binding site" evidence="10 13">
    <location>
        <begin position="241"/>
        <end position="242"/>
    </location>
    <ligand>
        <name>FMN</name>
        <dbReference type="ChEBI" id="CHEBI:58210"/>
    </ligand>
</feature>
<feature type="site" description="Interacts with tRNA; defines subfamily-specific binding signature" evidence="10">
    <location>
        <position position="310"/>
    </location>
</feature>
<accession>B8GSM9</accession>
<dbReference type="GO" id="GO:0010181">
    <property type="term" value="F:FMN binding"/>
    <property type="evidence" value="ECO:0007669"/>
    <property type="project" value="UniProtKB-UniRule"/>
</dbReference>
<comment type="catalytic activity">
    <reaction evidence="10">
        <text>5,6-dihydrouridine(20a) in tRNA + NAD(+) = uridine(20a) in tRNA + NADH + H(+)</text>
        <dbReference type="Rhea" id="RHEA:53348"/>
        <dbReference type="Rhea" id="RHEA-COMP:13535"/>
        <dbReference type="Rhea" id="RHEA-COMP:13536"/>
        <dbReference type="ChEBI" id="CHEBI:15378"/>
        <dbReference type="ChEBI" id="CHEBI:57540"/>
        <dbReference type="ChEBI" id="CHEBI:57945"/>
        <dbReference type="ChEBI" id="CHEBI:65315"/>
        <dbReference type="ChEBI" id="CHEBI:74443"/>
    </reaction>
</comment>
<proteinExistence type="inferred from homology"/>
<dbReference type="RefSeq" id="WP_012638415.1">
    <property type="nucleotide sequence ID" value="NC_011901.1"/>
</dbReference>
<comment type="catalytic activity">
    <reaction evidence="10">
        <text>5,6-dihydrouridine(20) in tRNA + NADP(+) = uridine(20) in tRNA + NADPH + H(+)</text>
        <dbReference type="Rhea" id="RHEA:53336"/>
        <dbReference type="Rhea" id="RHEA-COMP:13533"/>
        <dbReference type="Rhea" id="RHEA-COMP:13534"/>
        <dbReference type="ChEBI" id="CHEBI:15378"/>
        <dbReference type="ChEBI" id="CHEBI:57783"/>
        <dbReference type="ChEBI" id="CHEBI:58349"/>
        <dbReference type="ChEBI" id="CHEBI:65315"/>
        <dbReference type="ChEBI" id="CHEBI:74443"/>
        <dbReference type="EC" id="1.3.1.91"/>
    </reaction>
</comment>
<dbReference type="InterPro" id="IPR013785">
    <property type="entry name" value="Aldolase_TIM"/>
</dbReference>
<keyword evidence="6 10" id="KW-0521">NADP</keyword>
<keyword evidence="13" id="KW-0547">Nucleotide-binding</keyword>
<dbReference type="HOGENOM" id="CLU_013299_2_1_6"/>
<feature type="domain" description="DUS-like FMN-binding" evidence="14">
    <location>
        <begin position="23"/>
        <end position="330"/>
    </location>
</feature>
<evidence type="ECO:0000313" key="15">
    <source>
        <dbReference type="EMBL" id="ACL72933.1"/>
    </source>
</evidence>
<feature type="site" description="Interacts with tRNA" evidence="10">
    <location>
        <position position="105"/>
    </location>
</feature>
<evidence type="ECO:0000256" key="8">
    <source>
        <dbReference type="ARBA" id="ARBA00023002"/>
    </source>
</evidence>
<feature type="active site" description="Proton donor" evidence="10 12">
    <location>
        <position position="108"/>
    </location>
</feature>
<organism evidence="15 16">
    <name type="scientific">Thioalkalivibrio sulfidiphilus (strain HL-EbGR7)</name>
    <dbReference type="NCBI Taxonomy" id="396588"/>
    <lineage>
        <taxon>Bacteria</taxon>
        <taxon>Pseudomonadati</taxon>
        <taxon>Pseudomonadota</taxon>
        <taxon>Gammaproteobacteria</taxon>
        <taxon>Chromatiales</taxon>
        <taxon>Ectothiorhodospiraceae</taxon>
        <taxon>Thioalkalivibrio</taxon>
    </lineage>
</organism>
<sequence>MSVSLPCSSDASPANPLSRRVSVAPMMDWTDRHCRYFLRLISRHTLLYTEMVTTGALLHGDRERFLAFHPDEHPLALQLGGSEPGELAACARMAEDHGYDEVNLNVGCPSDRVQSGRFGACLMAEPQLVADCVEAMRSACGLPVTVKTRIGIDDRDSYPELTAFIDTVQRSGCRTFIIHARKAWLQGLSPRENREVPPLRHDWVYRLKQDFPALEIILNGGVKDLDTVSDALRQVDGVMLGREAYHNPYVLAQVDARFYGDAHPVPSRHQVVERFLPYVEARLAQGVPLQAMTRHILGLFQGVPGARAWRRTISENAHRAGAGVEVIQAAAQRVPG</sequence>
<dbReference type="Gene3D" id="1.20.120.1460">
    <property type="match status" value="1"/>
</dbReference>
<keyword evidence="16" id="KW-1185">Reference proteome</keyword>
<keyword evidence="8 10" id="KW-0560">Oxidoreductase</keyword>
<dbReference type="FunFam" id="3.20.20.70:FF:000083">
    <property type="entry name" value="tRNA-dihydrouridine(20/20a) synthase"/>
    <property type="match status" value="1"/>
</dbReference>
<dbReference type="EMBL" id="CP001339">
    <property type="protein sequence ID" value="ACL72933.1"/>
    <property type="molecule type" value="Genomic_DNA"/>
</dbReference>
<comment type="catalytic activity">
    <reaction evidence="10">
        <text>5,6-dihydrouridine(20a) in tRNA + NADP(+) = uridine(20a) in tRNA + NADPH + H(+)</text>
        <dbReference type="Rhea" id="RHEA:53344"/>
        <dbReference type="Rhea" id="RHEA-COMP:13535"/>
        <dbReference type="Rhea" id="RHEA-COMP:13536"/>
        <dbReference type="ChEBI" id="CHEBI:15378"/>
        <dbReference type="ChEBI" id="CHEBI:57783"/>
        <dbReference type="ChEBI" id="CHEBI:58349"/>
        <dbReference type="ChEBI" id="CHEBI:65315"/>
        <dbReference type="ChEBI" id="CHEBI:74443"/>
    </reaction>
</comment>
<evidence type="ECO:0000256" key="3">
    <source>
        <dbReference type="ARBA" id="ARBA00022630"/>
    </source>
</evidence>
<keyword evidence="4 10" id="KW-0288">FMN</keyword>
<evidence type="ECO:0000256" key="9">
    <source>
        <dbReference type="ARBA" id="ARBA00058013"/>
    </source>
</evidence>
<dbReference type="GO" id="GO:0102264">
    <property type="term" value="F:tRNA-dihydrouridine20 synthase activity"/>
    <property type="evidence" value="ECO:0007669"/>
    <property type="project" value="UniProtKB-EC"/>
</dbReference>
<comment type="cofactor">
    <cofactor evidence="1 10 11 13">
        <name>FMN</name>
        <dbReference type="ChEBI" id="CHEBI:58210"/>
    </cofactor>
</comment>
<dbReference type="KEGG" id="tgr:Tgr7_1852"/>
<dbReference type="HAMAP" id="MF_02041">
    <property type="entry name" value="DusA_subfam"/>
    <property type="match status" value="1"/>
</dbReference>
<dbReference type="SUPFAM" id="SSF51395">
    <property type="entry name" value="FMN-linked oxidoreductases"/>
    <property type="match status" value="1"/>
</dbReference>
<dbReference type="Proteomes" id="UP000002383">
    <property type="component" value="Chromosome"/>
</dbReference>
<dbReference type="InterPro" id="IPR018517">
    <property type="entry name" value="tRNA_hU_synthase_CS"/>
</dbReference>
<dbReference type="GO" id="GO:0000049">
    <property type="term" value="F:tRNA binding"/>
    <property type="evidence" value="ECO:0007669"/>
    <property type="project" value="UniProtKB-UniRule"/>
</dbReference>
<comment type="function">
    <text evidence="9 10">Catalyzes the synthesis of 5,6-dihydrouridine (D), a modified base found in the D-loop of most tRNAs, via the reduction of the C5-C6 double bond in target uridines. Specifically modifies U20 and U20a in tRNAs.</text>
</comment>
<dbReference type="InterPro" id="IPR035587">
    <property type="entry name" value="DUS-like_FMN-bd"/>
</dbReference>
<feature type="site" description="Interacts with tRNA" evidence="10">
    <location>
        <position position="194"/>
    </location>
</feature>
<comment type="caution">
    <text evidence="10">Lacks conserved residue(s) required for the propagation of feature annotation.</text>
</comment>
<feature type="site" description="Interacts with tRNA; defines subfamily-specific binding signature" evidence="10">
    <location>
        <position position="307"/>
    </location>
</feature>
<name>B8GSM9_THISH</name>
<keyword evidence="2 10" id="KW-0820">tRNA-binding</keyword>
<evidence type="ECO:0000313" key="16">
    <source>
        <dbReference type="Proteomes" id="UP000002383"/>
    </source>
</evidence>
<dbReference type="PROSITE" id="PS01136">
    <property type="entry name" value="UPF0034"/>
    <property type="match status" value="1"/>
</dbReference>
<evidence type="ECO:0000256" key="4">
    <source>
        <dbReference type="ARBA" id="ARBA00022643"/>
    </source>
</evidence>
<dbReference type="CDD" id="cd02801">
    <property type="entry name" value="DUS_like_FMN"/>
    <property type="match status" value="1"/>
</dbReference>
<dbReference type="STRING" id="396588.Tgr7_1852"/>
<keyword evidence="3 10" id="KW-0285">Flavoprotein</keyword>
<dbReference type="NCBIfam" id="NF008774">
    <property type="entry name" value="PRK11815.1"/>
    <property type="match status" value="1"/>
</dbReference>
<feature type="binding site" evidence="10 13">
    <location>
        <position position="78"/>
    </location>
    <ligand>
        <name>FMN</name>
        <dbReference type="ChEBI" id="CHEBI:58210"/>
    </ligand>
</feature>
<dbReference type="PIRSF" id="PIRSF006621">
    <property type="entry name" value="Dus"/>
    <property type="match status" value="1"/>
</dbReference>
<evidence type="ECO:0000256" key="1">
    <source>
        <dbReference type="ARBA" id="ARBA00001917"/>
    </source>
</evidence>
<evidence type="ECO:0000256" key="10">
    <source>
        <dbReference type="HAMAP-Rule" id="MF_02041"/>
    </source>
</evidence>
<evidence type="ECO:0000256" key="2">
    <source>
        <dbReference type="ARBA" id="ARBA00022555"/>
    </source>
</evidence>
<dbReference type="PANTHER" id="PTHR42907:SF1">
    <property type="entry name" value="FMN-LINKED OXIDOREDUCTASES SUPERFAMILY PROTEIN"/>
    <property type="match status" value="1"/>
</dbReference>
<feature type="binding site" evidence="10 13">
    <location>
        <position position="147"/>
    </location>
    <ligand>
        <name>FMN</name>
        <dbReference type="ChEBI" id="CHEBI:58210"/>
    </ligand>
</feature>
<dbReference type="GO" id="GO:0102266">
    <property type="term" value="F:tRNA-dihydrouridine20a synthase activity"/>
    <property type="evidence" value="ECO:0007669"/>
    <property type="project" value="RHEA"/>
</dbReference>
<evidence type="ECO:0000256" key="5">
    <source>
        <dbReference type="ARBA" id="ARBA00022694"/>
    </source>
</evidence>
<protein>
    <recommendedName>
        <fullName evidence="10">tRNA-dihydrouridine(20/20a) synthase</fullName>
        <ecNumber evidence="10">1.3.1.91</ecNumber>
    </recommendedName>
    <alternativeName>
        <fullName evidence="10">U20-specific dihydrouridine synthase</fullName>
        <shortName evidence="10">U20-specific Dus</shortName>
    </alternativeName>
    <alternativeName>
        <fullName evidence="10">tRNA-dihydrouridine synthase A</fullName>
    </alternativeName>
</protein>
<keyword evidence="5 10" id="KW-0819">tRNA processing</keyword>
<dbReference type="PANTHER" id="PTHR42907">
    <property type="entry name" value="FMN-LINKED OXIDOREDUCTASES SUPERFAMILY PROTEIN"/>
    <property type="match status" value="1"/>
</dbReference>
<gene>
    <name evidence="10" type="primary">dusA</name>
    <name evidence="15" type="ordered locus">Tgr7_1852</name>
</gene>
<comment type="similarity">
    <text evidence="11">Belongs to the dus family.</text>
</comment>
<evidence type="ECO:0000256" key="6">
    <source>
        <dbReference type="ARBA" id="ARBA00022857"/>
    </source>
</evidence>
<dbReference type="NCBIfam" id="TIGR00742">
    <property type="entry name" value="yjbN"/>
    <property type="match status" value="1"/>
</dbReference>
<dbReference type="eggNOG" id="COG0042">
    <property type="taxonomic scope" value="Bacteria"/>
</dbReference>
<comment type="catalytic activity">
    <reaction evidence="10">
        <text>5,6-dihydrouridine(20) in tRNA + NAD(+) = uridine(20) in tRNA + NADH + H(+)</text>
        <dbReference type="Rhea" id="RHEA:53340"/>
        <dbReference type="Rhea" id="RHEA-COMP:13533"/>
        <dbReference type="Rhea" id="RHEA-COMP:13534"/>
        <dbReference type="ChEBI" id="CHEBI:15378"/>
        <dbReference type="ChEBI" id="CHEBI:57540"/>
        <dbReference type="ChEBI" id="CHEBI:57945"/>
        <dbReference type="ChEBI" id="CHEBI:65315"/>
        <dbReference type="ChEBI" id="CHEBI:74443"/>
        <dbReference type="EC" id="1.3.1.91"/>
    </reaction>
</comment>
<feature type="binding site" evidence="10 13">
    <location>
        <position position="179"/>
    </location>
    <ligand>
        <name>FMN</name>
        <dbReference type="ChEBI" id="CHEBI:58210"/>
    </ligand>
</feature>
<evidence type="ECO:0000259" key="14">
    <source>
        <dbReference type="Pfam" id="PF01207"/>
    </source>
</evidence>
<dbReference type="InterPro" id="IPR004653">
    <property type="entry name" value="DusA"/>
</dbReference>
<dbReference type="Gene3D" id="3.20.20.70">
    <property type="entry name" value="Aldolase class I"/>
    <property type="match status" value="1"/>
</dbReference>
<evidence type="ECO:0000256" key="7">
    <source>
        <dbReference type="ARBA" id="ARBA00022884"/>
    </source>
</evidence>
<evidence type="ECO:0000256" key="11">
    <source>
        <dbReference type="PIRNR" id="PIRNR006621"/>
    </source>
</evidence>
<comment type="similarity">
    <text evidence="10">Belongs to the Dus family. DusA subfamily.</text>
</comment>
<evidence type="ECO:0000256" key="13">
    <source>
        <dbReference type="PIRSR" id="PIRSR006621-2"/>
    </source>
</evidence>
<dbReference type="GO" id="GO:0050660">
    <property type="term" value="F:flavin adenine dinucleotide binding"/>
    <property type="evidence" value="ECO:0007669"/>
    <property type="project" value="InterPro"/>
</dbReference>
<dbReference type="AlphaFoldDB" id="B8GSM9"/>